<evidence type="ECO:0000256" key="2">
    <source>
        <dbReference type="ARBA" id="ARBA00004370"/>
    </source>
</evidence>
<organism evidence="12 13">
    <name type="scientific">Vitis rotundifolia</name>
    <name type="common">Muscadine grape</name>
    <dbReference type="NCBI Taxonomy" id="103349"/>
    <lineage>
        <taxon>Eukaryota</taxon>
        <taxon>Viridiplantae</taxon>
        <taxon>Streptophyta</taxon>
        <taxon>Embryophyta</taxon>
        <taxon>Tracheophyta</taxon>
        <taxon>Spermatophyta</taxon>
        <taxon>Magnoliopsida</taxon>
        <taxon>eudicotyledons</taxon>
        <taxon>Gunneridae</taxon>
        <taxon>Pentapetalae</taxon>
        <taxon>rosids</taxon>
        <taxon>Vitales</taxon>
        <taxon>Vitaceae</taxon>
        <taxon>Viteae</taxon>
        <taxon>Vitis</taxon>
    </lineage>
</organism>
<dbReference type="CDD" id="cd11072">
    <property type="entry name" value="CYP71-like"/>
    <property type="match status" value="1"/>
</dbReference>
<evidence type="ECO:0000256" key="8">
    <source>
        <dbReference type="ARBA" id="ARBA00023033"/>
    </source>
</evidence>
<keyword evidence="6 11" id="KW-0560">Oxidoreductase</keyword>
<dbReference type="GO" id="GO:0016020">
    <property type="term" value="C:membrane"/>
    <property type="evidence" value="ECO:0007669"/>
    <property type="project" value="UniProtKB-SubCell"/>
</dbReference>
<evidence type="ECO:0000313" key="12">
    <source>
        <dbReference type="EMBL" id="KAJ9670835.1"/>
    </source>
</evidence>
<gene>
    <name evidence="12" type="ORF">PVL29_027023</name>
</gene>
<dbReference type="GO" id="GO:0020037">
    <property type="term" value="F:heme binding"/>
    <property type="evidence" value="ECO:0007669"/>
    <property type="project" value="InterPro"/>
</dbReference>
<evidence type="ECO:0000256" key="11">
    <source>
        <dbReference type="RuleBase" id="RU000461"/>
    </source>
</evidence>
<dbReference type="InterPro" id="IPR036396">
    <property type="entry name" value="Cyt_P450_sf"/>
</dbReference>
<protein>
    <recommendedName>
        <fullName evidence="14">Cytochrome P450 CYP736A12-like</fullName>
    </recommendedName>
</protein>
<evidence type="ECO:0000256" key="3">
    <source>
        <dbReference type="ARBA" id="ARBA00010617"/>
    </source>
</evidence>
<name>A0AA38YI33_VITRO</name>
<evidence type="ECO:0000256" key="4">
    <source>
        <dbReference type="ARBA" id="ARBA00022617"/>
    </source>
</evidence>
<dbReference type="InterPro" id="IPR001128">
    <property type="entry name" value="Cyt_P450"/>
</dbReference>
<keyword evidence="4 10" id="KW-0349">Heme</keyword>
<dbReference type="SUPFAM" id="SSF48264">
    <property type="entry name" value="Cytochrome P450"/>
    <property type="match status" value="1"/>
</dbReference>
<evidence type="ECO:0008006" key="14">
    <source>
        <dbReference type="Google" id="ProtNLM"/>
    </source>
</evidence>
<dbReference type="PRINTS" id="PR00385">
    <property type="entry name" value="P450"/>
</dbReference>
<comment type="subcellular location">
    <subcellularLocation>
        <location evidence="2">Membrane</location>
    </subcellularLocation>
</comment>
<dbReference type="PRINTS" id="PR00463">
    <property type="entry name" value="EP450I"/>
</dbReference>
<keyword evidence="13" id="KW-1185">Reference proteome</keyword>
<evidence type="ECO:0000256" key="10">
    <source>
        <dbReference type="PIRSR" id="PIRSR602401-1"/>
    </source>
</evidence>
<evidence type="ECO:0000256" key="7">
    <source>
        <dbReference type="ARBA" id="ARBA00023004"/>
    </source>
</evidence>
<dbReference type="InterPro" id="IPR002401">
    <property type="entry name" value="Cyt_P450_E_grp-I"/>
</dbReference>
<sequence>MDWSWIALSLIAVAYVVRALMLNISKNKHKRLPPGPRGIPILGNLHMLGELPHQDLHRLAKNYGPIMYMRFALVPTIVVSSPQAAEQFLKTNDLVFAGRPPHEGSRIVSYDRKGISFTDYGPYWRNMRKLCTLGLLSNLRISSFQPLRREELDLLIKSLKEAALARTAVDLSAKISSLSADMSCRMIFGKKYMDKDIDQRGFKAVIQEGMQLAAAPNIGDYIPFVAPLDLQGLARRMKAISKVFDAFFEKIIDEHIHEPKEEGQPKDLIDVMLGYMGSKENEFQIERSNIKAIVLDMLAGSMDTSATAIEWALAELLKNPRIMKKVQEELEKVVGMERKVEESDLESLEYLDMVVKETLRLHPVAPLLIPHESLEDCTINGFHIPQKSRVMVNVYAIGRDPNVWTDAEKFLPERFIGSSIDLRGRDFQLIPFGSGRRGCPGMQLGLTVVRLVLAQLVHCFDWELPNGMMSSELDMTEEFGLTVPRAKHLLAVPTYRLPN</sequence>
<dbReference type="GO" id="GO:0004497">
    <property type="term" value="F:monooxygenase activity"/>
    <property type="evidence" value="ECO:0007669"/>
    <property type="project" value="UniProtKB-KW"/>
</dbReference>
<feature type="binding site" description="axial binding residue" evidence="10">
    <location>
        <position position="439"/>
    </location>
    <ligand>
        <name>heme</name>
        <dbReference type="ChEBI" id="CHEBI:30413"/>
    </ligand>
    <ligandPart>
        <name>Fe</name>
        <dbReference type="ChEBI" id="CHEBI:18248"/>
    </ligandPart>
</feature>
<dbReference type="PANTHER" id="PTHR47943:SF2">
    <property type="entry name" value="CYTOCHROME P450"/>
    <property type="match status" value="1"/>
</dbReference>
<keyword evidence="8 11" id="KW-0503">Monooxygenase</keyword>
<evidence type="ECO:0000256" key="9">
    <source>
        <dbReference type="ARBA" id="ARBA00023136"/>
    </source>
</evidence>
<evidence type="ECO:0000256" key="1">
    <source>
        <dbReference type="ARBA" id="ARBA00001971"/>
    </source>
</evidence>
<comment type="caution">
    <text evidence="12">The sequence shown here is derived from an EMBL/GenBank/DDBJ whole genome shotgun (WGS) entry which is preliminary data.</text>
</comment>
<dbReference type="GO" id="GO:0005506">
    <property type="term" value="F:iron ion binding"/>
    <property type="evidence" value="ECO:0007669"/>
    <property type="project" value="InterPro"/>
</dbReference>
<evidence type="ECO:0000256" key="5">
    <source>
        <dbReference type="ARBA" id="ARBA00022723"/>
    </source>
</evidence>
<dbReference type="PANTHER" id="PTHR47943">
    <property type="entry name" value="CYTOCHROME P450 93A3-LIKE"/>
    <property type="match status" value="1"/>
</dbReference>
<reference evidence="12 13" key="1">
    <citation type="journal article" date="2023" name="BMC Biotechnol.">
        <title>Vitis rotundifolia cv Carlos genome sequencing.</title>
        <authorList>
            <person name="Huff M."/>
            <person name="Hulse-Kemp A."/>
            <person name="Scheffler B."/>
            <person name="Youngblood R."/>
            <person name="Simpson S."/>
            <person name="Babiker E."/>
            <person name="Staton M."/>
        </authorList>
    </citation>
    <scope>NUCLEOTIDE SEQUENCE [LARGE SCALE GENOMIC DNA]</scope>
    <source>
        <tissue evidence="12">Leaf</tissue>
    </source>
</reference>
<dbReference type="Gene3D" id="1.10.630.10">
    <property type="entry name" value="Cytochrome P450"/>
    <property type="match status" value="1"/>
</dbReference>
<dbReference type="EMBL" id="JARBHA010000020">
    <property type="protein sequence ID" value="KAJ9670835.1"/>
    <property type="molecule type" value="Genomic_DNA"/>
</dbReference>
<dbReference type="GO" id="GO:0016705">
    <property type="term" value="F:oxidoreductase activity, acting on paired donors, with incorporation or reduction of molecular oxygen"/>
    <property type="evidence" value="ECO:0007669"/>
    <property type="project" value="InterPro"/>
</dbReference>
<accession>A0AA38YI33</accession>
<keyword evidence="7 10" id="KW-0408">Iron</keyword>
<dbReference type="Proteomes" id="UP001168098">
    <property type="component" value="Unassembled WGS sequence"/>
</dbReference>
<dbReference type="AlphaFoldDB" id="A0AA38YI33"/>
<proteinExistence type="inferred from homology"/>
<keyword evidence="5 10" id="KW-0479">Metal-binding</keyword>
<dbReference type="Pfam" id="PF00067">
    <property type="entry name" value="p450"/>
    <property type="match status" value="1"/>
</dbReference>
<evidence type="ECO:0000256" key="6">
    <source>
        <dbReference type="ARBA" id="ARBA00023002"/>
    </source>
</evidence>
<comment type="cofactor">
    <cofactor evidence="1 10">
        <name>heme</name>
        <dbReference type="ChEBI" id="CHEBI:30413"/>
    </cofactor>
</comment>
<evidence type="ECO:0000313" key="13">
    <source>
        <dbReference type="Proteomes" id="UP001168098"/>
    </source>
</evidence>
<dbReference type="FunFam" id="1.10.630.10:FF:000011">
    <property type="entry name" value="Cytochrome P450 83B1"/>
    <property type="match status" value="1"/>
</dbReference>
<comment type="similarity">
    <text evidence="3 11">Belongs to the cytochrome P450 family.</text>
</comment>
<keyword evidence="9" id="KW-0472">Membrane</keyword>
<dbReference type="InterPro" id="IPR017972">
    <property type="entry name" value="Cyt_P450_CS"/>
</dbReference>
<dbReference type="PROSITE" id="PS00086">
    <property type="entry name" value="CYTOCHROME_P450"/>
    <property type="match status" value="1"/>
</dbReference>